<accession>A0ABN1PTA5</accession>
<dbReference type="EMBL" id="BAAAHQ010000020">
    <property type="protein sequence ID" value="GAA0932929.1"/>
    <property type="molecule type" value="Genomic_DNA"/>
</dbReference>
<dbReference type="RefSeq" id="WP_343951313.1">
    <property type="nucleotide sequence ID" value="NZ_BAAAHQ010000020.1"/>
</dbReference>
<protein>
    <recommendedName>
        <fullName evidence="3">Transposase</fullName>
    </recommendedName>
</protein>
<evidence type="ECO:0008006" key="3">
    <source>
        <dbReference type="Google" id="ProtNLM"/>
    </source>
</evidence>
<gene>
    <name evidence="1" type="ORF">GCM10009560_38790</name>
</gene>
<reference evidence="1 2" key="1">
    <citation type="journal article" date="2019" name="Int. J. Syst. Evol. Microbiol.">
        <title>The Global Catalogue of Microorganisms (GCM) 10K type strain sequencing project: providing services to taxonomists for standard genome sequencing and annotation.</title>
        <authorList>
            <consortium name="The Broad Institute Genomics Platform"/>
            <consortium name="The Broad Institute Genome Sequencing Center for Infectious Disease"/>
            <person name="Wu L."/>
            <person name="Ma J."/>
        </authorList>
    </citation>
    <scope>NUCLEOTIDE SEQUENCE [LARGE SCALE GENOMIC DNA]</scope>
    <source>
        <strain evidence="1 2">JCM 11136</strain>
    </source>
</reference>
<name>A0ABN1PTA5_9ACTN</name>
<proteinExistence type="predicted"/>
<organism evidence="1 2">
    <name type="scientific">Nonomuraea longicatena</name>
    <dbReference type="NCBI Taxonomy" id="83682"/>
    <lineage>
        <taxon>Bacteria</taxon>
        <taxon>Bacillati</taxon>
        <taxon>Actinomycetota</taxon>
        <taxon>Actinomycetes</taxon>
        <taxon>Streptosporangiales</taxon>
        <taxon>Streptosporangiaceae</taxon>
        <taxon>Nonomuraea</taxon>
    </lineage>
</organism>
<comment type="caution">
    <text evidence="1">The sequence shown here is derived from an EMBL/GenBank/DDBJ whole genome shotgun (WGS) entry which is preliminary data.</text>
</comment>
<dbReference type="Proteomes" id="UP001501578">
    <property type="component" value="Unassembled WGS sequence"/>
</dbReference>
<evidence type="ECO:0000313" key="2">
    <source>
        <dbReference type="Proteomes" id="UP001501578"/>
    </source>
</evidence>
<evidence type="ECO:0000313" key="1">
    <source>
        <dbReference type="EMBL" id="GAA0932929.1"/>
    </source>
</evidence>
<keyword evidence="2" id="KW-1185">Reference proteome</keyword>
<sequence length="62" mass="6872">MAVWRTPDGVQVEAIVLDDRPVLRISRQVGDQTYLYGYCASVDDLAEHGIDLAQLTEPRPAS</sequence>